<feature type="chain" id="PRO_5001852777" description="Secreted protein" evidence="1">
    <location>
        <begin position="25"/>
        <end position="361"/>
    </location>
</feature>
<keyword evidence="1" id="KW-0732">Signal</keyword>
<dbReference type="EMBL" id="AP014633">
    <property type="protein sequence ID" value="BAP55319.1"/>
    <property type="molecule type" value="Genomic_DNA"/>
</dbReference>
<feature type="signal peptide" evidence="1">
    <location>
        <begin position="1"/>
        <end position="24"/>
    </location>
</feature>
<gene>
    <name evidence="2" type="ORF">THII_1022</name>
</gene>
<keyword evidence="3" id="KW-1185">Reference proteome</keyword>
<protein>
    <recommendedName>
        <fullName evidence="4">Secreted protein</fullName>
    </recommendedName>
</protein>
<organism evidence="2 3">
    <name type="scientific">Thioploca ingrica</name>
    <dbReference type="NCBI Taxonomy" id="40754"/>
    <lineage>
        <taxon>Bacteria</taxon>
        <taxon>Pseudomonadati</taxon>
        <taxon>Pseudomonadota</taxon>
        <taxon>Gammaproteobacteria</taxon>
        <taxon>Thiotrichales</taxon>
        <taxon>Thiotrichaceae</taxon>
        <taxon>Thioploca</taxon>
    </lineage>
</organism>
<reference evidence="2 3" key="1">
    <citation type="journal article" date="2014" name="ISME J.">
        <title>Ecophysiology of Thioploca ingrica as revealed by the complete genome sequence supplemented with proteomic evidence.</title>
        <authorList>
            <person name="Kojima H."/>
            <person name="Ogura Y."/>
            <person name="Yamamoto N."/>
            <person name="Togashi T."/>
            <person name="Mori H."/>
            <person name="Watanabe T."/>
            <person name="Nemoto F."/>
            <person name="Kurokawa K."/>
            <person name="Hayashi T."/>
            <person name="Fukui M."/>
        </authorList>
    </citation>
    <scope>NUCLEOTIDE SEQUENCE [LARGE SCALE GENOMIC DNA]</scope>
</reference>
<dbReference type="OrthoDB" id="464829at2"/>
<sequence length="361" mass="39021">MKKTSLVLAISALLYGTSSVYVLADDVILSDFINENGELIDSTLDLPAGFDLAQPLPGNVAIDDSYPAIERHTIKMCDPSFQVDGPAMAKFPVTVNGELGTWNGSTVTGTGWELKLPPADSWNSAWKLTVDPGTVITSILLEPSLRQEPDGRWYAFDVGGKLPKYPADRPPYEHTPDSARGQSIVQRVIDNQPVDFKAIYSGPVYTPKHNVADSIAPISTRFSGDSTTISFSTANGGTGPNKPADRIPTHDLYSTLKIEFPDGLIDNVKINPDFSFVADTDCLPVSEVAINSYENGVLNFTVVGEGAVAIMDAQKLVQGPFMVERGTGQATFTTQFVPTAGSCYNMMDVDTLKVMTKDYCF</sequence>
<accession>A0A090AEH8</accession>
<dbReference type="Proteomes" id="UP000031623">
    <property type="component" value="Chromosome"/>
</dbReference>
<dbReference type="HOGENOM" id="CLU_686832_0_0_6"/>
<name>A0A090AEH8_9GAMM</name>
<evidence type="ECO:0008006" key="4">
    <source>
        <dbReference type="Google" id="ProtNLM"/>
    </source>
</evidence>
<dbReference type="AlphaFoldDB" id="A0A090AEH8"/>
<evidence type="ECO:0000313" key="3">
    <source>
        <dbReference type="Proteomes" id="UP000031623"/>
    </source>
</evidence>
<dbReference type="KEGG" id="tig:THII_1022"/>
<evidence type="ECO:0000313" key="2">
    <source>
        <dbReference type="EMBL" id="BAP55319.1"/>
    </source>
</evidence>
<evidence type="ECO:0000256" key="1">
    <source>
        <dbReference type="SAM" id="SignalP"/>
    </source>
</evidence>
<proteinExistence type="predicted"/>